<keyword evidence="1 3" id="KW-0853">WD repeat</keyword>
<reference evidence="4" key="1">
    <citation type="submission" date="2021-05" db="EMBL/GenBank/DDBJ databases">
        <title>A free-living protist that lacks canonical eukaryotic 1 DNA replication and segregation systems.</title>
        <authorList>
            <person name="Salas-Leiva D.E."/>
            <person name="Tromer E.C."/>
            <person name="Curtis B.A."/>
            <person name="Jerlstrom-Hultqvist J."/>
            <person name="Kolisko M."/>
            <person name="Yi Z."/>
            <person name="Salas-Leiva J.S."/>
            <person name="Gallot-Lavallee L."/>
            <person name="Kops G.J.P.L."/>
            <person name="Archibald J.M."/>
            <person name="Simpson A.G.B."/>
            <person name="Roger A.J."/>
        </authorList>
    </citation>
    <scope>NUCLEOTIDE SEQUENCE</scope>
    <source>
        <strain evidence="4">BICM</strain>
    </source>
</reference>
<dbReference type="AlphaFoldDB" id="A0A8J6B405"/>
<name>A0A8J6B405_9EUKA</name>
<dbReference type="InterPro" id="IPR036322">
    <property type="entry name" value="WD40_repeat_dom_sf"/>
</dbReference>
<dbReference type="InterPro" id="IPR015943">
    <property type="entry name" value="WD40/YVTN_repeat-like_dom_sf"/>
</dbReference>
<dbReference type="EMBL" id="JAHDYR010000069">
    <property type="protein sequence ID" value="KAG9389562.1"/>
    <property type="molecule type" value="Genomic_DNA"/>
</dbReference>
<dbReference type="OrthoDB" id="2306at2759"/>
<dbReference type="PANTHER" id="PTHR44090">
    <property type="entry name" value="WD REPEAT-CONTAINING PROTEIN 61"/>
    <property type="match status" value="1"/>
</dbReference>
<dbReference type="PROSITE" id="PS50294">
    <property type="entry name" value="WD_REPEATS_REGION"/>
    <property type="match status" value="1"/>
</dbReference>
<proteinExistence type="predicted"/>
<gene>
    <name evidence="4" type="ORF">J8273_8855</name>
</gene>
<keyword evidence="5" id="KW-1185">Reference proteome</keyword>
<evidence type="ECO:0000313" key="4">
    <source>
        <dbReference type="EMBL" id="KAG9389562.1"/>
    </source>
</evidence>
<evidence type="ECO:0000256" key="2">
    <source>
        <dbReference type="ARBA" id="ARBA00022737"/>
    </source>
</evidence>
<dbReference type="SUPFAM" id="SSF50978">
    <property type="entry name" value="WD40 repeat-like"/>
    <property type="match status" value="1"/>
</dbReference>
<comment type="caution">
    <text evidence="4">The sequence shown here is derived from an EMBL/GenBank/DDBJ whole genome shotgun (WGS) entry which is preliminary data.</text>
</comment>
<dbReference type="InterPro" id="IPR051510">
    <property type="entry name" value="SKI8"/>
</dbReference>
<dbReference type="PANTHER" id="PTHR44090:SF1">
    <property type="entry name" value="SUPERKILLER COMPLEX PROTEIN 8"/>
    <property type="match status" value="1"/>
</dbReference>
<keyword evidence="2" id="KW-0677">Repeat</keyword>
<evidence type="ECO:0000256" key="1">
    <source>
        <dbReference type="ARBA" id="ARBA00022574"/>
    </source>
</evidence>
<dbReference type="InterPro" id="IPR001680">
    <property type="entry name" value="WD40_rpt"/>
</dbReference>
<dbReference type="PROSITE" id="PS50082">
    <property type="entry name" value="WD_REPEATS_2"/>
    <property type="match status" value="1"/>
</dbReference>
<sequence length="326" mass="34340">MSTAVCKVENAHPAAIWCLDYRKGHLLTADAGNNVKVWNWDEEHSLMAPIMGTKASVHMLGINACQLCLAKDTSGARAMTLGLDGYVRSFSLNPDAPDALCASQESLMENLPAYNSCSETTRDCGWTLCVDVTGKAIIGTKKGGVRVVELPKKAGDTATELQSLQTPLASVRCAALAQTGLLALGGADGQVVVFEQGDSSWVRKFSTAAHNVTVRALCFSADNTRLLTAADNGVGVIFDSHDGAVVATLNGHRSSIYSCAWSPNGQYIATGDATGQVIIWDASNGDMLASIEDGTKGVWGLTFTESSERIIVADGAGYIRVHAVVV</sequence>
<dbReference type="Gene3D" id="2.130.10.10">
    <property type="entry name" value="YVTN repeat-like/Quinoprotein amine dehydrogenase"/>
    <property type="match status" value="1"/>
</dbReference>
<evidence type="ECO:0000256" key="3">
    <source>
        <dbReference type="PROSITE-ProRule" id="PRU00221"/>
    </source>
</evidence>
<dbReference type="GO" id="GO:0016593">
    <property type="term" value="C:Cdc73/Paf1 complex"/>
    <property type="evidence" value="ECO:0007669"/>
    <property type="project" value="TreeGrafter"/>
</dbReference>
<evidence type="ECO:0000313" key="5">
    <source>
        <dbReference type="Proteomes" id="UP000717585"/>
    </source>
</evidence>
<organism evidence="4 5">
    <name type="scientific">Carpediemonas membranifera</name>
    <dbReference type="NCBI Taxonomy" id="201153"/>
    <lineage>
        <taxon>Eukaryota</taxon>
        <taxon>Metamonada</taxon>
        <taxon>Carpediemonas-like organisms</taxon>
        <taxon>Carpediemonas</taxon>
    </lineage>
</organism>
<feature type="repeat" description="WD" evidence="3">
    <location>
        <begin position="249"/>
        <end position="290"/>
    </location>
</feature>
<accession>A0A8J6B405</accession>
<protein>
    <submittedName>
        <fullName evidence="4">WD domain, G-beta repeat</fullName>
    </submittedName>
</protein>
<dbReference type="Pfam" id="PF00400">
    <property type="entry name" value="WD40"/>
    <property type="match status" value="2"/>
</dbReference>
<dbReference type="Proteomes" id="UP000717585">
    <property type="component" value="Unassembled WGS sequence"/>
</dbReference>
<dbReference type="SMART" id="SM00320">
    <property type="entry name" value="WD40"/>
    <property type="match status" value="5"/>
</dbReference>